<sequence>MIGQDARLSGGEAQRISIARALLVDAPVLVLDEATSFADPQTEQAVRRALATPAGDRTILVIAHRLETIAGADAIVLLDDGEIVERGTPAELLARGGKFAEFWRSHRSAAGDETETRGGGIRQGDEPR</sequence>
<name>A0ABV6U7W4_9ACTN</name>
<keyword evidence="4" id="KW-1185">Reference proteome</keyword>
<dbReference type="EMBL" id="JBHMQT010000043">
    <property type="protein sequence ID" value="MFC0864557.1"/>
    <property type="molecule type" value="Genomic_DNA"/>
</dbReference>
<protein>
    <submittedName>
        <fullName evidence="3">ATP-binding cassette domain-containing protein</fullName>
    </submittedName>
</protein>
<dbReference type="Pfam" id="PF00005">
    <property type="entry name" value="ABC_tran"/>
    <property type="match status" value="1"/>
</dbReference>
<evidence type="ECO:0000256" key="1">
    <source>
        <dbReference type="SAM" id="MobiDB-lite"/>
    </source>
</evidence>
<dbReference type="PANTHER" id="PTHR43394:SF1">
    <property type="entry name" value="ATP-BINDING CASSETTE SUB-FAMILY B MEMBER 10, MITOCHONDRIAL"/>
    <property type="match status" value="1"/>
</dbReference>
<reference evidence="3 4" key="1">
    <citation type="submission" date="2024-09" db="EMBL/GenBank/DDBJ databases">
        <authorList>
            <person name="Sun Q."/>
            <person name="Mori K."/>
        </authorList>
    </citation>
    <scope>NUCLEOTIDE SEQUENCE [LARGE SCALE GENOMIC DNA]</scope>
    <source>
        <strain evidence="3 4">TBRC 1851</strain>
    </source>
</reference>
<organism evidence="3 4">
    <name type="scientific">Sphaerimonospora cavernae</name>
    <dbReference type="NCBI Taxonomy" id="1740611"/>
    <lineage>
        <taxon>Bacteria</taxon>
        <taxon>Bacillati</taxon>
        <taxon>Actinomycetota</taxon>
        <taxon>Actinomycetes</taxon>
        <taxon>Streptosporangiales</taxon>
        <taxon>Streptosporangiaceae</taxon>
        <taxon>Sphaerimonospora</taxon>
    </lineage>
</organism>
<feature type="domain" description="ABC transporter" evidence="2">
    <location>
        <begin position="6"/>
        <end position="36"/>
    </location>
</feature>
<dbReference type="GO" id="GO:0005524">
    <property type="term" value="F:ATP binding"/>
    <property type="evidence" value="ECO:0007669"/>
    <property type="project" value="UniProtKB-KW"/>
</dbReference>
<dbReference type="InterPro" id="IPR027417">
    <property type="entry name" value="P-loop_NTPase"/>
</dbReference>
<dbReference type="Proteomes" id="UP001589870">
    <property type="component" value="Unassembled WGS sequence"/>
</dbReference>
<evidence type="ECO:0000313" key="3">
    <source>
        <dbReference type="EMBL" id="MFC0864557.1"/>
    </source>
</evidence>
<dbReference type="InterPro" id="IPR003439">
    <property type="entry name" value="ABC_transporter-like_ATP-bd"/>
</dbReference>
<comment type="caution">
    <text evidence="3">The sequence shown here is derived from an EMBL/GenBank/DDBJ whole genome shotgun (WGS) entry which is preliminary data.</text>
</comment>
<gene>
    <name evidence="3" type="ORF">ACFHYQ_19895</name>
</gene>
<dbReference type="Gene3D" id="3.40.50.300">
    <property type="entry name" value="P-loop containing nucleotide triphosphate hydrolases"/>
    <property type="match status" value="1"/>
</dbReference>
<dbReference type="RefSeq" id="WP_394302656.1">
    <property type="nucleotide sequence ID" value="NZ_JBHMQT010000043.1"/>
</dbReference>
<evidence type="ECO:0000313" key="4">
    <source>
        <dbReference type="Proteomes" id="UP001589870"/>
    </source>
</evidence>
<dbReference type="InterPro" id="IPR039421">
    <property type="entry name" value="Type_1_exporter"/>
</dbReference>
<keyword evidence="3" id="KW-0067">ATP-binding</keyword>
<dbReference type="PANTHER" id="PTHR43394">
    <property type="entry name" value="ATP-DEPENDENT PERMEASE MDL1, MITOCHONDRIAL"/>
    <property type="match status" value="1"/>
</dbReference>
<dbReference type="SUPFAM" id="SSF52540">
    <property type="entry name" value="P-loop containing nucleoside triphosphate hydrolases"/>
    <property type="match status" value="1"/>
</dbReference>
<evidence type="ECO:0000259" key="2">
    <source>
        <dbReference type="Pfam" id="PF00005"/>
    </source>
</evidence>
<feature type="region of interest" description="Disordered" evidence="1">
    <location>
        <begin position="105"/>
        <end position="128"/>
    </location>
</feature>
<keyword evidence="3" id="KW-0547">Nucleotide-binding</keyword>
<accession>A0ABV6U7W4</accession>
<proteinExistence type="predicted"/>